<reference evidence="2 3" key="1">
    <citation type="submission" date="2018-06" db="EMBL/GenBank/DDBJ databases">
        <authorList>
            <consortium name="Pathogen Informatics"/>
            <person name="Doyle S."/>
        </authorList>
    </citation>
    <scope>NUCLEOTIDE SEQUENCE [LARGE SCALE GENOMIC DNA]</scope>
    <source>
        <strain evidence="2 3">NCTC11532</strain>
    </source>
</reference>
<dbReference type="EMBL" id="UGPB01000001">
    <property type="protein sequence ID" value="STY28128.1"/>
    <property type="molecule type" value="Genomic_DNA"/>
</dbReference>
<dbReference type="Proteomes" id="UP000255297">
    <property type="component" value="Unassembled WGS sequence"/>
</dbReference>
<evidence type="ECO:0000313" key="2">
    <source>
        <dbReference type="EMBL" id="STY28128.1"/>
    </source>
</evidence>
<feature type="transmembrane region" description="Helical" evidence="1">
    <location>
        <begin position="103"/>
        <end position="126"/>
    </location>
</feature>
<sequence length="153" mass="18199">MKKRSRIVNLITRIINVRRWFDWERMRAFTLYLVNGFKRLFLPQEKVEGETPTESFSEAAELLHLSDENIIAKQKALFRLSIIMVLAALLIFAYAVYQLFYGSIRAFLVSLVVTFIALVLAFRYHFWYYQIKNRRLGCTFNEWYRQGLLGGKK</sequence>
<evidence type="ECO:0000313" key="3">
    <source>
        <dbReference type="Proteomes" id="UP000255297"/>
    </source>
</evidence>
<evidence type="ECO:0000256" key="1">
    <source>
        <dbReference type="SAM" id="Phobius"/>
    </source>
</evidence>
<dbReference type="STRING" id="1122170.GCA_000701265_02380"/>
<name>A0A378LQK7_9GAMM</name>
<protein>
    <submittedName>
        <fullName evidence="2">Intracellular multiplication protein IcmV</fullName>
    </submittedName>
</protein>
<feature type="transmembrane region" description="Helical" evidence="1">
    <location>
        <begin position="76"/>
        <end position="97"/>
    </location>
</feature>
<keyword evidence="1" id="KW-1133">Transmembrane helix</keyword>
<dbReference type="NCBIfam" id="NF038219">
    <property type="entry name" value="IcmV_IVB"/>
    <property type="match status" value="1"/>
</dbReference>
<keyword evidence="1" id="KW-0472">Membrane</keyword>
<keyword evidence="1" id="KW-0812">Transmembrane</keyword>
<proteinExistence type="predicted"/>
<gene>
    <name evidence="2" type="primary">icmV</name>
    <name evidence="2" type="ORF">NCTC11532_00297</name>
</gene>
<dbReference type="RefSeq" id="WP_031563145.1">
    <property type="nucleotide sequence ID" value="NZ_CAAAIS010000002.1"/>
</dbReference>
<dbReference type="AlphaFoldDB" id="A0A378LQK7"/>
<dbReference type="OrthoDB" id="5640562at2"/>
<accession>A0A378LQK7</accession>
<organism evidence="2 3">
    <name type="scientific">Legionella wadsworthii</name>
    <dbReference type="NCBI Taxonomy" id="28088"/>
    <lineage>
        <taxon>Bacteria</taxon>
        <taxon>Pseudomonadati</taxon>
        <taxon>Pseudomonadota</taxon>
        <taxon>Gammaproteobacteria</taxon>
        <taxon>Legionellales</taxon>
        <taxon>Legionellaceae</taxon>
        <taxon>Legionella</taxon>
    </lineage>
</organism>
<keyword evidence="3" id="KW-1185">Reference proteome</keyword>